<accession>A0A919JKD6</accession>
<keyword evidence="2" id="KW-0503">Monooxygenase</keyword>
<dbReference type="GO" id="GO:0004497">
    <property type="term" value="F:monooxygenase activity"/>
    <property type="evidence" value="ECO:0007669"/>
    <property type="project" value="UniProtKB-KW"/>
</dbReference>
<dbReference type="Pfam" id="PF01494">
    <property type="entry name" value="FAD_binding_3"/>
    <property type="match status" value="1"/>
</dbReference>
<dbReference type="PANTHER" id="PTHR43422">
    <property type="entry name" value="THIAMINE THIAZOLE SYNTHASE"/>
    <property type="match status" value="1"/>
</dbReference>
<dbReference type="SUPFAM" id="SSF51905">
    <property type="entry name" value="FAD/NAD(P)-binding domain"/>
    <property type="match status" value="1"/>
</dbReference>
<dbReference type="Gene3D" id="3.50.50.60">
    <property type="entry name" value="FAD/NAD(P)-binding domain"/>
    <property type="match status" value="1"/>
</dbReference>
<dbReference type="Proteomes" id="UP000647172">
    <property type="component" value="Unassembled WGS sequence"/>
</dbReference>
<name>A0A919JKD6_9ACTN</name>
<dbReference type="AlphaFoldDB" id="A0A919JKD6"/>
<keyword evidence="3" id="KW-1185">Reference proteome</keyword>
<comment type="caution">
    <text evidence="2">The sequence shown here is derived from an EMBL/GenBank/DDBJ whole genome shotgun (WGS) entry which is preliminary data.</text>
</comment>
<evidence type="ECO:0000313" key="3">
    <source>
        <dbReference type="Proteomes" id="UP000647172"/>
    </source>
</evidence>
<gene>
    <name evidence="2" type="ORF">Ani05nite_59420</name>
</gene>
<proteinExistence type="predicted"/>
<organism evidence="2 3">
    <name type="scientific">Actinoplanes nipponensis</name>
    <dbReference type="NCBI Taxonomy" id="135950"/>
    <lineage>
        <taxon>Bacteria</taxon>
        <taxon>Bacillati</taxon>
        <taxon>Actinomycetota</taxon>
        <taxon>Actinomycetes</taxon>
        <taxon>Micromonosporales</taxon>
        <taxon>Micromonosporaceae</taxon>
        <taxon>Actinoplanes</taxon>
    </lineage>
</organism>
<protein>
    <submittedName>
        <fullName evidence="2">FAD-binding monooxygenase</fullName>
    </submittedName>
</protein>
<dbReference type="InterPro" id="IPR002938">
    <property type="entry name" value="FAD-bd"/>
</dbReference>
<sequence>MDSSAVVIGGGIGGLAAARVLSRRYARVMVVDRDTRPADGEPRPGVPQGVHGHILLASGLRELGELFPGLDAALAEIGATRIDLGSGLCNYRFGRRRERAPVGHDITSVSRPRLEAVLRDRVAADPNVTFRDGVAVTALTGTAAAVTGVLLDTGETVAAELVVDCSGRGHRSDRWLGDLGLPAPRRLEVKIGVAYATRLYRREPGRLEGWQAAFVLPDAPREQRSGLVLPIEDDRWLVSLGGWHVGAVPTDAAGFEAYARSLPDPIVARLIAEAEPLGDPVAIRFPASRRRLFEELDRHPAGFLALGDAVCSFNPIYGQGMTVAAMAAGALGRTLDRHGGATAAAARDYYRAAAAVIAVPWRFAVGNDFAYPQTTGPRPHGVAVSNWYARRLAIATHRSPELTDVYLRVQQLLAPPSELLRPGVVARVLRLGGRS</sequence>
<evidence type="ECO:0000259" key="1">
    <source>
        <dbReference type="Pfam" id="PF01494"/>
    </source>
</evidence>
<dbReference type="PANTHER" id="PTHR43422:SF3">
    <property type="entry name" value="THIAMINE THIAZOLE SYNTHASE"/>
    <property type="match status" value="1"/>
</dbReference>
<reference evidence="2" key="1">
    <citation type="submission" date="2021-01" db="EMBL/GenBank/DDBJ databases">
        <title>Whole genome shotgun sequence of Actinoplanes nipponensis NBRC 14063.</title>
        <authorList>
            <person name="Komaki H."/>
            <person name="Tamura T."/>
        </authorList>
    </citation>
    <scope>NUCLEOTIDE SEQUENCE</scope>
    <source>
        <strain evidence="2">NBRC 14063</strain>
    </source>
</reference>
<feature type="domain" description="FAD-binding" evidence="1">
    <location>
        <begin position="4"/>
        <end position="339"/>
    </location>
</feature>
<dbReference type="InterPro" id="IPR036188">
    <property type="entry name" value="FAD/NAD-bd_sf"/>
</dbReference>
<dbReference type="RefSeq" id="WP_203773836.1">
    <property type="nucleotide sequence ID" value="NZ_BOMQ01000069.1"/>
</dbReference>
<keyword evidence="2" id="KW-0560">Oxidoreductase</keyword>
<evidence type="ECO:0000313" key="2">
    <source>
        <dbReference type="EMBL" id="GIE52408.1"/>
    </source>
</evidence>
<dbReference type="EMBL" id="BOMQ01000069">
    <property type="protein sequence ID" value="GIE52408.1"/>
    <property type="molecule type" value="Genomic_DNA"/>
</dbReference>
<dbReference type="GO" id="GO:0071949">
    <property type="term" value="F:FAD binding"/>
    <property type="evidence" value="ECO:0007669"/>
    <property type="project" value="InterPro"/>
</dbReference>